<comment type="caution">
    <text evidence="3">The sequence shown here is derived from an EMBL/GenBank/DDBJ whole genome shotgun (WGS) entry which is preliminary data.</text>
</comment>
<dbReference type="Proteomes" id="UP001521222">
    <property type="component" value="Unassembled WGS sequence"/>
</dbReference>
<feature type="signal peptide" evidence="2">
    <location>
        <begin position="1"/>
        <end position="20"/>
    </location>
</feature>
<evidence type="ECO:0000313" key="4">
    <source>
        <dbReference type="Proteomes" id="UP001521222"/>
    </source>
</evidence>
<feature type="region of interest" description="Disordered" evidence="1">
    <location>
        <begin position="84"/>
        <end position="159"/>
    </location>
</feature>
<keyword evidence="2" id="KW-0732">Signal</keyword>
<name>A0ABR3R1C5_9PLEO</name>
<proteinExistence type="predicted"/>
<sequence>MKFAAILFALTSITATAVVSSPNPSNTIIRINTSPRTAITKSRVTTTLAKKASLSNIVDKHIDIRDPVATKEAHDALHYFSNAVRDASTNAVKTRSGMRGMSRRSRKAKRAQEAQHQSTDLPTRTDDEQLGRRNGMGKARRQRARGSQQQRRQPKFLSQ</sequence>
<evidence type="ECO:0000313" key="3">
    <source>
        <dbReference type="EMBL" id="KAL1598216.1"/>
    </source>
</evidence>
<evidence type="ECO:0000256" key="2">
    <source>
        <dbReference type="SAM" id="SignalP"/>
    </source>
</evidence>
<organism evidence="3 4">
    <name type="scientific">Nothophoma quercina</name>
    <dbReference type="NCBI Taxonomy" id="749835"/>
    <lineage>
        <taxon>Eukaryota</taxon>
        <taxon>Fungi</taxon>
        <taxon>Dikarya</taxon>
        <taxon>Ascomycota</taxon>
        <taxon>Pezizomycotina</taxon>
        <taxon>Dothideomycetes</taxon>
        <taxon>Pleosporomycetidae</taxon>
        <taxon>Pleosporales</taxon>
        <taxon>Pleosporineae</taxon>
        <taxon>Didymellaceae</taxon>
        <taxon>Nothophoma</taxon>
    </lineage>
</organism>
<reference evidence="3 4" key="1">
    <citation type="submission" date="2024-02" db="EMBL/GenBank/DDBJ databases">
        <title>De novo assembly and annotation of 12 fungi associated with fruit tree decline syndrome in Ontario, Canada.</title>
        <authorList>
            <person name="Sulman M."/>
            <person name="Ellouze W."/>
            <person name="Ilyukhin E."/>
        </authorList>
    </citation>
    <scope>NUCLEOTIDE SEQUENCE [LARGE SCALE GENOMIC DNA]</scope>
    <source>
        <strain evidence="3 4">M97-236</strain>
    </source>
</reference>
<accession>A0ABR3R1C5</accession>
<feature type="chain" id="PRO_5046695761" evidence="2">
    <location>
        <begin position="21"/>
        <end position="159"/>
    </location>
</feature>
<protein>
    <submittedName>
        <fullName evidence="3">Uncharacterized protein</fullName>
    </submittedName>
</protein>
<gene>
    <name evidence="3" type="ORF">SLS59_006900</name>
</gene>
<dbReference type="EMBL" id="JAKIXB020000023">
    <property type="protein sequence ID" value="KAL1598216.1"/>
    <property type="molecule type" value="Genomic_DNA"/>
</dbReference>
<evidence type="ECO:0000256" key="1">
    <source>
        <dbReference type="SAM" id="MobiDB-lite"/>
    </source>
</evidence>
<keyword evidence="4" id="KW-1185">Reference proteome</keyword>